<name>A0A0N9HV39_9PSEU</name>
<keyword evidence="4" id="KW-1185">Reference proteome</keyword>
<feature type="transmembrane region" description="Helical" evidence="2">
    <location>
        <begin position="153"/>
        <end position="173"/>
    </location>
</feature>
<feature type="transmembrane region" description="Helical" evidence="2">
    <location>
        <begin position="7"/>
        <end position="25"/>
    </location>
</feature>
<dbReference type="OrthoDB" id="3681975at2"/>
<proteinExistence type="predicted"/>
<feature type="transmembrane region" description="Helical" evidence="2">
    <location>
        <begin position="179"/>
        <end position="200"/>
    </location>
</feature>
<feature type="compositionally biased region" description="Pro residues" evidence="1">
    <location>
        <begin position="247"/>
        <end position="259"/>
    </location>
</feature>
<evidence type="ECO:0000313" key="3">
    <source>
        <dbReference type="EMBL" id="ALG05916.1"/>
    </source>
</evidence>
<gene>
    <name evidence="3" type="ORF">AOZ06_02365</name>
</gene>
<evidence type="ECO:0000256" key="2">
    <source>
        <dbReference type="SAM" id="Phobius"/>
    </source>
</evidence>
<dbReference type="AlphaFoldDB" id="A0A0N9HV39"/>
<feature type="transmembrane region" description="Helical" evidence="2">
    <location>
        <begin position="37"/>
        <end position="54"/>
    </location>
</feature>
<evidence type="ECO:0000313" key="4">
    <source>
        <dbReference type="Proteomes" id="UP000063699"/>
    </source>
</evidence>
<feature type="region of interest" description="Disordered" evidence="1">
    <location>
        <begin position="225"/>
        <end position="259"/>
    </location>
</feature>
<keyword evidence="2" id="KW-0812">Transmembrane</keyword>
<protein>
    <submittedName>
        <fullName evidence="3">Uncharacterized protein</fullName>
    </submittedName>
</protein>
<reference evidence="3 4" key="1">
    <citation type="submission" date="2015-07" db="EMBL/GenBank/DDBJ databases">
        <title>Genome sequencing of Kibdelosporangium phytohabitans.</title>
        <authorList>
            <person name="Qin S."/>
            <person name="Xing K."/>
        </authorList>
    </citation>
    <scope>NUCLEOTIDE SEQUENCE [LARGE SCALE GENOMIC DNA]</scope>
    <source>
        <strain evidence="3 4">KLBMP1111</strain>
    </source>
</reference>
<dbReference type="EMBL" id="CP012752">
    <property type="protein sequence ID" value="ALG05916.1"/>
    <property type="molecule type" value="Genomic_DNA"/>
</dbReference>
<sequence length="259" mass="27774">MHALGFWLKVVAAMVAAFGLAGLGFDVENGYADGGSWTAFVLVEAVATGLALLGRRWHEAESVRWLDVADRPGTRRFRPSANARWLPRGAWLEFPDPLPEVPDVTGEPEIDIPDEGVPPDHTLRRLWLVRAQLAAHLDQPTARARRKFPGARTLAIASAGLGVAAVFVVGGSLDTTSERFVLGPTLACVFLLVPFTRALLAHTEGFALVAKRKRALQQAEARLMEMDSKRPGGPLGGPAAGAGEVPYTPPTVPPERLPS</sequence>
<dbReference type="KEGG" id="kphy:AOZ06_02365"/>
<keyword evidence="2" id="KW-0472">Membrane</keyword>
<evidence type="ECO:0000256" key="1">
    <source>
        <dbReference type="SAM" id="MobiDB-lite"/>
    </source>
</evidence>
<dbReference type="STRING" id="860235.AOZ06_02365"/>
<dbReference type="Proteomes" id="UP000063699">
    <property type="component" value="Chromosome"/>
</dbReference>
<dbReference type="RefSeq" id="WP_054287895.1">
    <property type="nucleotide sequence ID" value="NZ_CP012752.1"/>
</dbReference>
<organism evidence="3 4">
    <name type="scientific">Kibdelosporangium phytohabitans</name>
    <dbReference type="NCBI Taxonomy" id="860235"/>
    <lineage>
        <taxon>Bacteria</taxon>
        <taxon>Bacillati</taxon>
        <taxon>Actinomycetota</taxon>
        <taxon>Actinomycetes</taxon>
        <taxon>Pseudonocardiales</taxon>
        <taxon>Pseudonocardiaceae</taxon>
        <taxon>Kibdelosporangium</taxon>
    </lineage>
</organism>
<keyword evidence="2" id="KW-1133">Transmembrane helix</keyword>
<accession>A0A0N9HV39</accession>